<dbReference type="InterPro" id="IPR048367">
    <property type="entry name" value="TNP-like_RNaseH_C"/>
</dbReference>
<dbReference type="Gene3D" id="6.20.210.20">
    <property type="entry name" value="THAP domain"/>
    <property type="match status" value="1"/>
</dbReference>
<dbReference type="SMART" id="SM00692">
    <property type="entry name" value="DM3"/>
    <property type="match status" value="1"/>
</dbReference>
<evidence type="ECO:0000256" key="3">
    <source>
        <dbReference type="ARBA" id="ARBA00022833"/>
    </source>
</evidence>
<dbReference type="EnsemblMetazoa" id="AARA007901-RA">
    <property type="protein sequence ID" value="AARA007901-PA"/>
    <property type="gene ID" value="AARA007901"/>
</dbReference>
<name>A0A182I2V4_ANOAR</name>
<sequence length="842" mass="96980">MPAPCAVSACTNNRYTVKKNALEISFHAFPKHEPLRRSWIQFCNREENWEPSNNDVICSTHFQEKDFQMSRNVLFSDNLFGRKLFPNAIPTVHSSLPNPIVQLDHEANIYEIVRGDENAAPLVLQPLTNRNAHNMNECTQSAKCTKTINMLREANNRLKSTINEVASENSELKRQNQKIQKELDALKKSCIQPNELIPRIKNMFKGTLSSNQIDLILKEKQRVKWTTEEVSRALTLRYFGKRGYEYMRNDMNFPVPCPTTLQNFARTINLKEGILEDVITFMGNFAKGLESKEAECILSFDEMKIEFTMEYDPASDEVIGPHNYIQVVMARGLFKNWKQPIYIGFDKKMCKATIISLIEKLSAIGINVAAIVSDNGSSNIGCWNELGAHNFTKPYFEHPVTKKNVYIIPDTPHLLKLLRNWLVDYGFQYKDKIISVAALKALVQERLKVEMTPLFKLTQGHLILSSQERQNVRRAAELLSRTTATCLRRYCAEEKELADFIEVVDLWFSVSNSYSPNAKLHYKRSYTGSDDQIKALDDMFEYVSNMRPVGKHNMQIFQKSILMQITSLKLLFVDMKEKHNISYLSTYKLNQDLLENFFSQLRQKGGANDHPSPLNCIYRIRLMILGKSPTFLRNVTFMPENVESDSYVTSTSPVENEKKNCDNNEHFVFATMFEEAEIESLLPDVNEMLQSNQFQTAESNAIASLSEQEQDGLEYILGYIARKFKDKYSNLNLGTYTCNSTDDHTYSQPPSFVNHLSVGGLYKPSDAFFIQGMLMEEVFQKLHKDGKLEKIPGIVRNLSMHLQEIFPELPSDLIKSFAKQRIIVRMRYLNTKHLDNQRNNQK</sequence>
<evidence type="ECO:0000313" key="5">
    <source>
        <dbReference type="EnsemblMetazoa" id="AARA007901-PA"/>
    </source>
</evidence>
<dbReference type="InterPro" id="IPR021896">
    <property type="entry name" value="THAP9-like_HTH"/>
</dbReference>
<dbReference type="AlphaFoldDB" id="A0A182I2V4"/>
<evidence type="ECO:0000256" key="1">
    <source>
        <dbReference type="ARBA" id="ARBA00022723"/>
    </source>
</evidence>
<keyword evidence="6" id="KW-1185">Reference proteome</keyword>
<reference evidence="5" key="1">
    <citation type="submission" date="2022-08" db="UniProtKB">
        <authorList>
            <consortium name="EnsemblMetazoa"/>
        </authorList>
    </citation>
    <scope>IDENTIFICATION</scope>
    <source>
        <strain evidence="5">Dongola</strain>
    </source>
</reference>
<dbReference type="Pfam" id="PF12017">
    <property type="entry name" value="Tnp_P_element"/>
    <property type="match status" value="1"/>
</dbReference>
<keyword evidence="2" id="KW-0863">Zinc-finger</keyword>
<dbReference type="Pfam" id="PF12596">
    <property type="entry name" value="Tnp_P_element_C"/>
    <property type="match status" value="1"/>
</dbReference>
<dbReference type="VEuPathDB" id="VectorBase:AARA007901"/>
<dbReference type="Pfam" id="PF05485">
    <property type="entry name" value="THAP"/>
    <property type="match status" value="1"/>
</dbReference>
<dbReference type="Proteomes" id="UP000075840">
    <property type="component" value="Unassembled WGS sequence"/>
</dbReference>
<dbReference type="InterPro" id="IPR022242">
    <property type="entry name" value="TNP-like_C"/>
</dbReference>
<dbReference type="SUPFAM" id="SSF57716">
    <property type="entry name" value="Glucocorticoid receptor-like (DNA-binding domain)"/>
    <property type="match status" value="1"/>
</dbReference>
<dbReference type="InterPro" id="IPR048365">
    <property type="entry name" value="TNP-like_RNaseH_N"/>
</dbReference>
<keyword evidence="3" id="KW-0862">Zinc</keyword>
<dbReference type="Pfam" id="PF21788">
    <property type="entry name" value="TNP-like_GBD"/>
    <property type="match status" value="1"/>
</dbReference>
<dbReference type="GO" id="GO:0003677">
    <property type="term" value="F:DNA binding"/>
    <property type="evidence" value="ECO:0007669"/>
    <property type="project" value="UniProtKB-UniRule"/>
</dbReference>
<keyword evidence="1" id="KW-0479">Metal-binding</keyword>
<evidence type="ECO:0000256" key="2">
    <source>
        <dbReference type="ARBA" id="ARBA00022771"/>
    </source>
</evidence>
<dbReference type="Pfam" id="PF21789">
    <property type="entry name" value="TNP-like_RNaseH_C"/>
    <property type="match status" value="1"/>
</dbReference>
<dbReference type="SMART" id="SM00980">
    <property type="entry name" value="THAP"/>
    <property type="match status" value="1"/>
</dbReference>
<dbReference type="PROSITE" id="PS50950">
    <property type="entry name" value="ZF_THAP"/>
    <property type="match status" value="1"/>
</dbReference>
<evidence type="ECO:0000313" key="6">
    <source>
        <dbReference type="Proteomes" id="UP000075840"/>
    </source>
</evidence>
<dbReference type="InterPro" id="IPR052224">
    <property type="entry name" value="THAP_domain_protein"/>
</dbReference>
<dbReference type="GO" id="GO:0008270">
    <property type="term" value="F:zinc ion binding"/>
    <property type="evidence" value="ECO:0007669"/>
    <property type="project" value="UniProtKB-KW"/>
</dbReference>
<dbReference type="Pfam" id="PF21787">
    <property type="entry name" value="TNP-like_RNaseH_N"/>
    <property type="match status" value="1"/>
</dbReference>
<dbReference type="PANTHER" id="PTHR46927:SF3">
    <property type="entry name" value="THAP-TYPE DOMAIN-CONTAINING PROTEIN"/>
    <property type="match status" value="1"/>
</dbReference>
<dbReference type="InterPro" id="IPR038441">
    <property type="entry name" value="THAP_Znf_sf"/>
</dbReference>
<dbReference type="InterPro" id="IPR048366">
    <property type="entry name" value="TNP-like_GBD"/>
</dbReference>
<accession>A0A182I2V4</accession>
<dbReference type="EMBL" id="APCN01000187">
    <property type="status" value="NOT_ANNOTATED_CDS"/>
    <property type="molecule type" value="Genomic_DNA"/>
</dbReference>
<evidence type="ECO:0000256" key="4">
    <source>
        <dbReference type="ARBA" id="ARBA00023125"/>
    </source>
</evidence>
<proteinExistence type="predicted"/>
<organism evidence="5 6">
    <name type="scientific">Anopheles arabiensis</name>
    <name type="common">Mosquito</name>
    <dbReference type="NCBI Taxonomy" id="7173"/>
    <lineage>
        <taxon>Eukaryota</taxon>
        <taxon>Metazoa</taxon>
        <taxon>Ecdysozoa</taxon>
        <taxon>Arthropoda</taxon>
        <taxon>Hexapoda</taxon>
        <taxon>Insecta</taxon>
        <taxon>Pterygota</taxon>
        <taxon>Neoptera</taxon>
        <taxon>Endopterygota</taxon>
        <taxon>Diptera</taxon>
        <taxon>Nematocera</taxon>
        <taxon>Culicoidea</taxon>
        <taxon>Culicidae</taxon>
        <taxon>Anophelinae</taxon>
        <taxon>Anopheles</taxon>
    </lineage>
</organism>
<dbReference type="InterPro" id="IPR006612">
    <property type="entry name" value="THAP_Znf"/>
</dbReference>
<keyword evidence="4" id="KW-0238">DNA-binding</keyword>
<protein>
    <submittedName>
        <fullName evidence="5">Uncharacterized protein</fullName>
    </submittedName>
</protein>
<dbReference type="VEuPathDB" id="VectorBase:AARA21_013107"/>
<dbReference type="PANTHER" id="PTHR46927">
    <property type="entry name" value="AGAP005574-PA"/>
    <property type="match status" value="1"/>
</dbReference>